<sequence length="169" mass="18764">MDNEFKKKLEAAEEAIDRLEDKIEDKVEDITEDLAEDARELWADLKKSFSGAKGKLKEAASAVDQIGDEARLQAHLGTMEAVDKMEGVKETLEDFTQKISSKAHTEIDTAKLRAHLAEMEAEDFMETKGAKIARDLNESGDKVKDASLKAAGEVKDYFDKLLEDISKSA</sequence>
<comment type="caution">
    <text evidence="2">The sequence shown here is derived from an EMBL/GenBank/DDBJ whole genome shotgun (WGS) entry which is preliminary data.</text>
</comment>
<gene>
    <name evidence="2" type="ORF">EV695_3330</name>
</gene>
<evidence type="ECO:0000313" key="2">
    <source>
        <dbReference type="EMBL" id="TCJ82599.1"/>
    </source>
</evidence>
<dbReference type="RefSeq" id="WP_131907112.1">
    <property type="nucleotide sequence ID" value="NZ_BAAAFU010000007.1"/>
</dbReference>
<dbReference type="AlphaFoldDB" id="A0A4R1ESE4"/>
<accession>A0A4R1ESE4</accession>
<evidence type="ECO:0000313" key="3">
    <source>
        <dbReference type="Proteomes" id="UP000294887"/>
    </source>
</evidence>
<dbReference type="Gene3D" id="1.20.120.20">
    <property type="entry name" value="Apolipoprotein"/>
    <property type="match status" value="1"/>
</dbReference>
<reference evidence="2 3" key="1">
    <citation type="submission" date="2019-03" db="EMBL/GenBank/DDBJ databases">
        <title>Genomic Encyclopedia of Type Strains, Phase IV (KMG-IV): sequencing the most valuable type-strain genomes for metagenomic binning, comparative biology and taxonomic classification.</title>
        <authorList>
            <person name="Goeker M."/>
        </authorList>
    </citation>
    <scope>NUCLEOTIDE SEQUENCE [LARGE SCALE GENOMIC DNA]</scope>
    <source>
        <strain evidence="2 3">DSM 24830</strain>
    </source>
</reference>
<proteinExistence type="predicted"/>
<feature type="coiled-coil region" evidence="1">
    <location>
        <begin position="2"/>
        <end position="40"/>
    </location>
</feature>
<organism evidence="2 3">
    <name type="scientific">Cocleimonas flava</name>
    <dbReference type="NCBI Taxonomy" id="634765"/>
    <lineage>
        <taxon>Bacteria</taxon>
        <taxon>Pseudomonadati</taxon>
        <taxon>Pseudomonadota</taxon>
        <taxon>Gammaproteobacteria</taxon>
        <taxon>Thiotrichales</taxon>
        <taxon>Thiotrichaceae</taxon>
        <taxon>Cocleimonas</taxon>
    </lineage>
</organism>
<protein>
    <submittedName>
        <fullName evidence="2">Uncharacterized protein</fullName>
    </submittedName>
</protein>
<dbReference type="SUPFAM" id="SSF58113">
    <property type="entry name" value="Apolipoprotein A-I"/>
    <property type="match status" value="1"/>
</dbReference>
<name>A0A4R1ESE4_9GAMM</name>
<dbReference type="EMBL" id="SMFQ01000005">
    <property type="protein sequence ID" value="TCJ82599.1"/>
    <property type="molecule type" value="Genomic_DNA"/>
</dbReference>
<keyword evidence="3" id="KW-1185">Reference proteome</keyword>
<dbReference type="OrthoDB" id="6197894at2"/>
<keyword evidence="1" id="KW-0175">Coiled coil</keyword>
<dbReference type="Proteomes" id="UP000294887">
    <property type="component" value="Unassembled WGS sequence"/>
</dbReference>
<evidence type="ECO:0000256" key="1">
    <source>
        <dbReference type="SAM" id="Coils"/>
    </source>
</evidence>